<feature type="transmembrane region" description="Helical" evidence="6">
    <location>
        <begin position="311"/>
        <end position="332"/>
    </location>
</feature>
<dbReference type="GO" id="GO:0015648">
    <property type="term" value="F:lipid-linked peptidoglycan transporter activity"/>
    <property type="evidence" value="ECO:0007669"/>
    <property type="project" value="TreeGrafter"/>
</dbReference>
<dbReference type="AlphaFoldDB" id="A0A1G6ALH2"/>
<feature type="transmembrane region" description="Helical" evidence="6">
    <location>
        <begin position="344"/>
        <end position="366"/>
    </location>
</feature>
<feature type="transmembrane region" description="Helical" evidence="6">
    <location>
        <begin position="70"/>
        <end position="87"/>
    </location>
</feature>
<feature type="transmembrane region" description="Helical" evidence="6">
    <location>
        <begin position="135"/>
        <end position="152"/>
    </location>
</feature>
<dbReference type="RefSeq" id="WP_341443181.1">
    <property type="nucleotide sequence ID" value="NZ_FMXR01000006.1"/>
</dbReference>
<dbReference type="InterPro" id="IPR001182">
    <property type="entry name" value="FtsW/RodA"/>
</dbReference>
<dbReference type="GO" id="GO:0005886">
    <property type="term" value="C:plasma membrane"/>
    <property type="evidence" value="ECO:0007669"/>
    <property type="project" value="TreeGrafter"/>
</dbReference>
<dbReference type="Pfam" id="PF01098">
    <property type="entry name" value="FTSW_RODA_SPOVE"/>
    <property type="match status" value="1"/>
</dbReference>
<dbReference type="GO" id="GO:0051301">
    <property type="term" value="P:cell division"/>
    <property type="evidence" value="ECO:0007669"/>
    <property type="project" value="InterPro"/>
</dbReference>
<dbReference type="GO" id="GO:0008360">
    <property type="term" value="P:regulation of cell shape"/>
    <property type="evidence" value="ECO:0007669"/>
    <property type="project" value="UniProtKB-KW"/>
</dbReference>
<evidence type="ECO:0000256" key="4">
    <source>
        <dbReference type="ARBA" id="ARBA00022989"/>
    </source>
</evidence>
<feature type="transmembrane region" description="Helical" evidence="6">
    <location>
        <begin position="107"/>
        <end position="123"/>
    </location>
</feature>
<evidence type="ECO:0000313" key="7">
    <source>
        <dbReference type="EMBL" id="SDB09237.1"/>
    </source>
</evidence>
<reference evidence="7 8" key="1">
    <citation type="submission" date="2016-10" db="EMBL/GenBank/DDBJ databases">
        <authorList>
            <person name="de Groot N.N."/>
        </authorList>
    </citation>
    <scope>NUCLEOTIDE SEQUENCE [LARGE SCALE GENOMIC DNA]</scope>
    <source>
        <strain evidence="7 8">DSM 3217</strain>
    </source>
</reference>
<gene>
    <name evidence="7" type="ORF">SAMN02910417_00677</name>
</gene>
<comment type="subcellular location">
    <subcellularLocation>
        <location evidence="1">Membrane</location>
        <topology evidence="1">Multi-pass membrane protein</topology>
    </subcellularLocation>
</comment>
<feature type="transmembrane region" description="Helical" evidence="6">
    <location>
        <begin position="278"/>
        <end position="299"/>
    </location>
</feature>
<dbReference type="Proteomes" id="UP000199228">
    <property type="component" value="Unassembled WGS sequence"/>
</dbReference>
<evidence type="ECO:0000313" key="8">
    <source>
        <dbReference type="Proteomes" id="UP000199228"/>
    </source>
</evidence>
<proteinExistence type="predicted"/>
<evidence type="ECO:0000256" key="3">
    <source>
        <dbReference type="ARBA" id="ARBA00022960"/>
    </source>
</evidence>
<evidence type="ECO:0000256" key="2">
    <source>
        <dbReference type="ARBA" id="ARBA00022692"/>
    </source>
</evidence>
<dbReference type="PANTHER" id="PTHR30474:SF1">
    <property type="entry name" value="PEPTIDOGLYCAN GLYCOSYLTRANSFERASE MRDB"/>
    <property type="match status" value="1"/>
</dbReference>
<feature type="transmembrane region" description="Helical" evidence="6">
    <location>
        <begin position="12"/>
        <end position="32"/>
    </location>
</feature>
<keyword evidence="8" id="KW-1185">Reference proteome</keyword>
<keyword evidence="5 6" id="KW-0472">Membrane</keyword>
<evidence type="ECO:0000256" key="6">
    <source>
        <dbReference type="SAM" id="Phobius"/>
    </source>
</evidence>
<dbReference type="GO" id="GO:0032153">
    <property type="term" value="C:cell division site"/>
    <property type="evidence" value="ECO:0007669"/>
    <property type="project" value="TreeGrafter"/>
</dbReference>
<keyword evidence="3" id="KW-0133">Cell shape</keyword>
<sequence length="372" mass="40551">MLSIFKQYKIKYFDFRLVFFAAVLSIIGVLLVGSAKASVQNKQIAGLIMGLIIMVIVSFIDYNQLLKYSWVFYAANFVLLIAVRIFGDDSGGATRWLNIAGIRFQPTELSKIVLILFFAALFLKMKDQINTMKGLLTAVVLLIIPVALVLLQPDLSSSIVIVVIFAAIIFVAGLNYKIVLGFLGIVVPVICISIALLVSGTITVSESHQYQVNRILAWLHPDDYPQLALQTINSIMAIGSGQVFGKGLYNDAIDSVKNGNYISEPQTDFIFAVAGEEIGFVGCTIIIILLFLIVFECIILARKAKDMGGRLICIGVGCWIGFQAFVNIGVTTGLLPNTGVTLPFISYGLTSLISLYIALGIVLNVGMQPKLY</sequence>
<evidence type="ECO:0000256" key="5">
    <source>
        <dbReference type="ARBA" id="ARBA00023136"/>
    </source>
</evidence>
<evidence type="ECO:0000256" key="1">
    <source>
        <dbReference type="ARBA" id="ARBA00004141"/>
    </source>
</evidence>
<dbReference type="EMBL" id="FMXR01000006">
    <property type="protein sequence ID" value="SDB09237.1"/>
    <property type="molecule type" value="Genomic_DNA"/>
</dbReference>
<feature type="transmembrane region" description="Helical" evidence="6">
    <location>
        <begin position="44"/>
        <end position="63"/>
    </location>
</feature>
<organism evidence="7 8">
    <name type="scientific">Eubacterium oxidoreducens</name>
    <dbReference type="NCBI Taxonomy" id="1732"/>
    <lineage>
        <taxon>Bacteria</taxon>
        <taxon>Bacillati</taxon>
        <taxon>Bacillota</taxon>
        <taxon>Clostridia</taxon>
        <taxon>Eubacteriales</taxon>
        <taxon>Eubacteriaceae</taxon>
        <taxon>Eubacterium</taxon>
    </lineage>
</organism>
<protein>
    <submittedName>
        <fullName evidence="7">Rod shape determining protein RodA</fullName>
    </submittedName>
</protein>
<feature type="transmembrane region" description="Helical" evidence="6">
    <location>
        <begin position="183"/>
        <end position="204"/>
    </location>
</feature>
<name>A0A1G6ALH2_EUBOX</name>
<keyword evidence="2 6" id="KW-0812">Transmembrane</keyword>
<accession>A0A1G6ALH2</accession>
<feature type="transmembrane region" description="Helical" evidence="6">
    <location>
        <begin position="158"/>
        <end position="176"/>
    </location>
</feature>
<dbReference type="PANTHER" id="PTHR30474">
    <property type="entry name" value="CELL CYCLE PROTEIN"/>
    <property type="match status" value="1"/>
</dbReference>
<dbReference type="STRING" id="1732.SAMN02910417_00677"/>
<keyword evidence="4 6" id="KW-1133">Transmembrane helix</keyword>